<evidence type="ECO:0000313" key="5">
    <source>
        <dbReference type="EMBL" id="RNA61442.1"/>
    </source>
</evidence>
<dbReference type="PANTHER" id="PTHR43280">
    <property type="entry name" value="ARAC-FAMILY TRANSCRIPTIONAL REGULATOR"/>
    <property type="match status" value="1"/>
</dbReference>
<dbReference type="InterPro" id="IPR020449">
    <property type="entry name" value="Tscrpt_reg_AraC-type_HTH"/>
</dbReference>
<dbReference type="InterPro" id="IPR018062">
    <property type="entry name" value="HTH_AraC-typ_CS"/>
</dbReference>
<dbReference type="Gene3D" id="1.10.10.60">
    <property type="entry name" value="Homeodomain-like"/>
    <property type="match status" value="2"/>
</dbReference>
<keyword evidence="1" id="KW-0805">Transcription regulation</keyword>
<keyword evidence="3" id="KW-0804">Transcription</keyword>
<evidence type="ECO:0000259" key="4">
    <source>
        <dbReference type="PROSITE" id="PS01124"/>
    </source>
</evidence>
<dbReference type="InterPro" id="IPR018060">
    <property type="entry name" value="HTH_AraC"/>
</dbReference>
<dbReference type="GO" id="GO:0003700">
    <property type="term" value="F:DNA-binding transcription factor activity"/>
    <property type="evidence" value="ECO:0007669"/>
    <property type="project" value="InterPro"/>
</dbReference>
<evidence type="ECO:0000256" key="2">
    <source>
        <dbReference type="ARBA" id="ARBA00023125"/>
    </source>
</evidence>
<comment type="caution">
    <text evidence="5">The sequence shown here is derived from an EMBL/GenBank/DDBJ whole genome shotgun (WGS) entry which is preliminary data.</text>
</comment>
<evidence type="ECO:0000256" key="1">
    <source>
        <dbReference type="ARBA" id="ARBA00023015"/>
    </source>
</evidence>
<dbReference type="OrthoDB" id="1410704at2"/>
<name>A0A3M7TCY8_9FLAO</name>
<protein>
    <submittedName>
        <fullName evidence="5">AraC family transcriptional regulator</fullName>
    </submittedName>
</protein>
<dbReference type="RefSeq" id="WP_122635583.1">
    <property type="nucleotide sequence ID" value="NZ_QWIU01000002.1"/>
</dbReference>
<sequence length="283" mass="33582">MKIEEEKIMFEEGLSFRLSFPSFKDYFFWHYHPEIELVYIEAPRGVRHVGRHISNFTNSDLVLIGPNVPHLNFDYNLKTKYNQVVIQIKTNLIDNILMNVPEFDKIKDLLERSFFGLSFKGDTKKEIGKRLKDLKIEEKLESFLELIKIFQILAESDEVEVLNTEDTRVDLFFKDKIRMGIIYKYIHENYHNKLCIGDLADIVHLTKESFGKYFKKQTDMTFTDFLNKYRINMAKTFLLQDISVGEVCYKVGFDSLSYFSTLFKLVVGETPTSFKKRFYRKEE</sequence>
<keyword evidence="2" id="KW-0238">DNA-binding</keyword>
<accession>A0A3M7TCY8</accession>
<dbReference type="SMART" id="SM00342">
    <property type="entry name" value="HTH_ARAC"/>
    <property type="match status" value="1"/>
</dbReference>
<feature type="domain" description="HTH araC/xylS-type" evidence="4">
    <location>
        <begin position="180"/>
        <end position="277"/>
    </location>
</feature>
<organism evidence="5 6">
    <name type="scientific">Chryseobacterium nematophagum</name>
    <dbReference type="NCBI Taxonomy" id="2305228"/>
    <lineage>
        <taxon>Bacteria</taxon>
        <taxon>Pseudomonadati</taxon>
        <taxon>Bacteroidota</taxon>
        <taxon>Flavobacteriia</taxon>
        <taxon>Flavobacteriales</taxon>
        <taxon>Weeksellaceae</taxon>
        <taxon>Chryseobacterium group</taxon>
        <taxon>Chryseobacterium</taxon>
    </lineage>
</organism>
<dbReference type="PANTHER" id="PTHR43280:SF27">
    <property type="entry name" value="TRANSCRIPTIONAL REGULATOR MTLR"/>
    <property type="match status" value="1"/>
</dbReference>
<dbReference type="GO" id="GO:0043565">
    <property type="term" value="F:sequence-specific DNA binding"/>
    <property type="evidence" value="ECO:0007669"/>
    <property type="project" value="InterPro"/>
</dbReference>
<dbReference type="EMBL" id="QWIU01000002">
    <property type="protein sequence ID" value="RNA61442.1"/>
    <property type="molecule type" value="Genomic_DNA"/>
</dbReference>
<gene>
    <name evidence="5" type="ORF">D1631_05590</name>
</gene>
<evidence type="ECO:0000256" key="3">
    <source>
        <dbReference type="ARBA" id="ARBA00023163"/>
    </source>
</evidence>
<reference evidence="5 6" key="1">
    <citation type="submission" date="2018-08" db="EMBL/GenBank/DDBJ databases">
        <title>Chryseobacterium nematophagum: a novel matrix digesting pathogen of nematodes.</title>
        <authorList>
            <person name="Page A."/>
            <person name="Roberts M."/>
            <person name="Felix M.-A."/>
            <person name="Weir W."/>
        </authorList>
    </citation>
    <scope>NUCLEOTIDE SEQUENCE [LARGE SCALE GENOMIC DNA]</scope>
    <source>
        <strain evidence="5 6">JUb129</strain>
    </source>
</reference>
<dbReference type="InterPro" id="IPR009057">
    <property type="entry name" value="Homeodomain-like_sf"/>
</dbReference>
<dbReference type="Pfam" id="PF12833">
    <property type="entry name" value="HTH_18"/>
    <property type="match status" value="1"/>
</dbReference>
<dbReference type="PRINTS" id="PR00032">
    <property type="entry name" value="HTHARAC"/>
</dbReference>
<dbReference type="PROSITE" id="PS01124">
    <property type="entry name" value="HTH_ARAC_FAMILY_2"/>
    <property type="match status" value="1"/>
</dbReference>
<dbReference type="PROSITE" id="PS00041">
    <property type="entry name" value="HTH_ARAC_FAMILY_1"/>
    <property type="match status" value="1"/>
</dbReference>
<proteinExistence type="predicted"/>
<evidence type="ECO:0000313" key="6">
    <source>
        <dbReference type="Proteomes" id="UP000278775"/>
    </source>
</evidence>
<dbReference type="Proteomes" id="UP000278775">
    <property type="component" value="Unassembled WGS sequence"/>
</dbReference>
<dbReference type="AlphaFoldDB" id="A0A3M7TCY8"/>
<dbReference type="SUPFAM" id="SSF46689">
    <property type="entry name" value="Homeodomain-like"/>
    <property type="match status" value="2"/>
</dbReference>